<dbReference type="RefSeq" id="WP_035123698.1">
    <property type="nucleotide sequence ID" value="NZ_JRHH01000001.1"/>
</dbReference>
<keyword evidence="3" id="KW-1185">Reference proteome</keyword>
<keyword evidence="1" id="KW-1133">Transmembrane helix</keyword>
<dbReference type="Proteomes" id="UP000029554">
    <property type="component" value="Unassembled WGS sequence"/>
</dbReference>
<accession>A0A095SXP2</accession>
<sequence length="93" mass="10725">MIYILVILIILMLFIIIYLFISNSSIKDEHAKNMEKLQLIISSLHSKQQSLNNQVVISDDYKSNYSKDMKALGDEVVELQKVFIDIISNGNYN</sequence>
<protein>
    <submittedName>
        <fullName evidence="2">Uncharacterized protein</fullName>
    </submittedName>
</protein>
<comment type="caution">
    <text evidence="2">The sequence shown here is derived from an EMBL/GenBank/DDBJ whole genome shotgun (WGS) entry which is preliminary data.</text>
</comment>
<reference evidence="2 3" key="1">
    <citation type="submission" date="2014-09" db="EMBL/GenBank/DDBJ databases">
        <title>Whole Genome Shotgun of Flavobacterium aquatile LMG 4008.</title>
        <authorList>
            <person name="Gale A.N."/>
            <person name="Pipes S.E."/>
            <person name="Newman J.D."/>
        </authorList>
    </citation>
    <scope>NUCLEOTIDE SEQUENCE [LARGE SCALE GENOMIC DNA]</scope>
    <source>
        <strain evidence="2 3">LMG 4008</strain>
    </source>
</reference>
<dbReference type="STRING" id="1453498.LG45_01505"/>
<evidence type="ECO:0000256" key="1">
    <source>
        <dbReference type="SAM" id="Phobius"/>
    </source>
</evidence>
<evidence type="ECO:0000313" key="3">
    <source>
        <dbReference type="Proteomes" id="UP000029554"/>
    </source>
</evidence>
<dbReference type="AlphaFoldDB" id="A0A095SXP2"/>
<feature type="transmembrane region" description="Helical" evidence="1">
    <location>
        <begin position="6"/>
        <end position="26"/>
    </location>
</feature>
<keyword evidence="1" id="KW-0812">Transmembrane</keyword>
<name>A0A095SXP2_9FLAO</name>
<proteinExistence type="predicted"/>
<gene>
    <name evidence="2" type="ORF">LG45_01505</name>
</gene>
<dbReference type="EMBL" id="JRHH01000001">
    <property type="protein sequence ID" value="KGD69471.1"/>
    <property type="molecule type" value="Genomic_DNA"/>
</dbReference>
<evidence type="ECO:0000313" key="2">
    <source>
        <dbReference type="EMBL" id="KGD69471.1"/>
    </source>
</evidence>
<keyword evidence="1" id="KW-0472">Membrane</keyword>
<dbReference type="OrthoDB" id="1373659at2"/>
<organism evidence="2 3">
    <name type="scientific">Flavobacterium aquatile LMG 4008 = ATCC 11947</name>
    <dbReference type="NCBI Taxonomy" id="1453498"/>
    <lineage>
        <taxon>Bacteria</taxon>
        <taxon>Pseudomonadati</taxon>
        <taxon>Bacteroidota</taxon>
        <taxon>Flavobacteriia</taxon>
        <taxon>Flavobacteriales</taxon>
        <taxon>Flavobacteriaceae</taxon>
        <taxon>Flavobacterium</taxon>
    </lineage>
</organism>